<protein>
    <submittedName>
        <fullName evidence="2">Sensory histidine kinase DcuS</fullName>
    </submittedName>
</protein>
<sequence>MQQPYEELIKTIRLRQHEYKNHLAAILATHYTYKSYDKLMKAQAKYCDRLVQENKFTSLLILGDVVLVGFLHEKFCEIEEKGIEVRFSIKGKLEESVVPPHHLVEMTGILLDNASQAVQGKEDDKVVQFHFLEDEENYYFIIANSFSYVNYDEMESWFQVEKSTKGRGHGLGLYRIWCLCEEWNCDITCGNKSVDGKNWIEFELRTGKADRRQECSLSR</sequence>
<name>A0A2K4ZMS9_9FIRM</name>
<dbReference type="EMBL" id="OFSM01000030">
    <property type="protein sequence ID" value="SOY31726.1"/>
    <property type="molecule type" value="Genomic_DNA"/>
</dbReference>
<dbReference type="GO" id="GO:0016301">
    <property type="term" value="F:kinase activity"/>
    <property type="evidence" value="ECO:0007669"/>
    <property type="project" value="UniProtKB-KW"/>
</dbReference>
<evidence type="ECO:0000313" key="2">
    <source>
        <dbReference type="EMBL" id="SOY31726.1"/>
    </source>
</evidence>
<keyword evidence="2" id="KW-0418">Kinase</keyword>
<accession>A0A2K4ZMS9</accession>
<dbReference type="Gene3D" id="3.30.565.10">
    <property type="entry name" value="Histidine kinase-like ATPase, C-terminal domain"/>
    <property type="match status" value="1"/>
</dbReference>
<dbReference type="Proteomes" id="UP000236311">
    <property type="component" value="Unassembled WGS sequence"/>
</dbReference>
<evidence type="ECO:0000259" key="1">
    <source>
        <dbReference type="Pfam" id="PF14501"/>
    </source>
</evidence>
<dbReference type="AlphaFoldDB" id="A0A2K4ZMS9"/>
<dbReference type="InterPro" id="IPR036890">
    <property type="entry name" value="HATPase_C_sf"/>
</dbReference>
<dbReference type="SUPFAM" id="SSF55874">
    <property type="entry name" value="ATPase domain of HSP90 chaperone/DNA topoisomerase II/histidine kinase"/>
    <property type="match status" value="1"/>
</dbReference>
<dbReference type="InterPro" id="IPR032834">
    <property type="entry name" value="NatK-like_C"/>
</dbReference>
<dbReference type="PANTHER" id="PTHR40448">
    <property type="entry name" value="TWO-COMPONENT SENSOR HISTIDINE KINASE"/>
    <property type="match status" value="1"/>
</dbReference>
<dbReference type="GO" id="GO:0042802">
    <property type="term" value="F:identical protein binding"/>
    <property type="evidence" value="ECO:0007669"/>
    <property type="project" value="TreeGrafter"/>
</dbReference>
<reference evidence="2 3" key="1">
    <citation type="submission" date="2018-01" db="EMBL/GenBank/DDBJ databases">
        <authorList>
            <person name="Gaut B.S."/>
            <person name="Morton B.R."/>
            <person name="Clegg M.T."/>
            <person name="Duvall M.R."/>
        </authorList>
    </citation>
    <scope>NUCLEOTIDE SEQUENCE [LARGE SCALE GENOMIC DNA]</scope>
    <source>
        <strain evidence="2">GP69</strain>
    </source>
</reference>
<keyword evidence="3" id="KW-1185">Reference proteome</keyword>
<gene>
    <name evidence="2" type="ORF">AMURIS_04474</name>
</gene>
<feature type="domain" description="Sensor histidine kinase NatK-like C-terminal" evidence="1">
    <location>
        <begin position="103"/>
        <end position="188"/>
    </location>
</feature>
<proteinExistence type="predicted"/>
<dbReference type="PANTHER" id="PTHR40448:SF1">
    <property type="entry name" value="TWO-COMPONENT SENSOR HISTIDINE KINASE"/>
    <property type="match status" value="1"/>
</dbReference>
<evidence type="ECO:0000313" key="3">
    <source>
        <dbReference type="Proteomes" id="UP000236311"/>
    </source>
</evidence>
<keyword evidence="2" id="KW-0808">Transferase</keyword>
<dbReference type="Pfam" id="PF14501">
    <property type="entry name" value="HATPase_c_5"/>
    <property type="match status" value="1"/>
</dbReference>
<organism evidence="2 3">
    <name type="scientific">Acetatifactor muris</name>
    <dbReference type="NCBI Taxonomy" id="879566"/>
    <lineage>
        <taxon>Bacteria</taxon>
        <taxon>Bacillati</taxon>
        <taxon>Bacillota</taxon>
        <taxon>Clostridia</taxon>
        <taxon>Lachnospirales</taxon>
        <taxon>Lachnospiraceae</taxon>
        <taxon>Acetatifactor</taxon>
    </lineage>
</organism>